<evidence type="ECO:0000256" key="3">
    <source>
        <dbReference type="ARBA" id="ARBA00022989"/>
    </source>
</evidence>
<dbReference type="InterPro" id="IPR001902">
    <property type="entry name" value="SLC26A/SulP_fam"/>
</dbReference>
<comment type="subcellular location">
    <subcellularLocation>
        <location evidence="1">Membrane</location>
        <topology evidence="1">Multi-pass membrane protein</topology>
    </subcellularLocation>
</comment>
<keyword evidence="4 5" id="KW-0472">Membrane</keyword>
<sequence length="891" mass="96720">MAGGMYASALASDINPDWRRNSNAEDFLGMEKGMSIEVGTLCEEQSQAATMVLHERDIQRNPMRAYGRMCHQGLAGGDAEKAVQIGKRKNDESSYAMQLMYQFLPVLTWVPNLTWSTLRADIIAGLTVGVMVIPQSMSYGSIAGLPYINGMYSACVPTLVYALFGQSRQLAVGPVAMVSLLVEAGLNGALTESECPAWYADGGAASGVPQYEVCPQQYVNLATLTAALVGGMQVVASILRLGFLVSFLGHPVTSGFTSGAAIIIGFSQLKYLVGYDIQKSERIYLTVADTFRNIGETKFMPLILGLATLAFLIGNKKLSQKYKRIGIMGPLGPLICCFLGILVVFGIEVLRTTYYVKYVGEIPTVLAEGWPVGVGGWNMDAIGKVMPTALSACLIGYMESIAIGKNLASKHGYEIEAGQEMFALGISNLVGSLFSCYPVTGSFSRSAVNNSTGALSQFSGVVTALVMLATLLFLTPLFYYLPKFVLAAIVMNSVIPLVAVGEAKKLWRIKREDFLLWLTAFLGTLFLGVLIGIALAVGLSLVVVIYESVRPQITILWRIPGTTIFRNVKQESSGAFVPNVFIARIGSSMYFANASFVKDTLLSYVADLEDVNQTEYIVLEMTPVVSIDSTAVHAIKDLVNDFRNRGIEVAFAMVGNRVEKTMRKAHLKEFIGDQWFFSTVNEAVMVCVRHQHLKRQRETQPALVEEGACNVTASDLETIAVHHGSEIGFSNDLHSKYTMVFVALREDVPMITAEITAAYQRVRCSIVQAHIEPMSCKGAKHTYLLKSLRTDAKLSDSEVDRLKQELLMVLRPQGTPAGSSPGPNVALSPVSGNSASASKVAQLEEALSMQQAAQQTMQQQIADQNKRIEALLKVCEDKKASSDTGGVTMHI</sequence>
<dbReference type="EMBL" id="HBGW01051222">
    <property type="protein sequence ID" value="CAD9584946.1"/>
    <property type="molecule type" value="Transcribed_RNA"/>
</dbReference>
<feature type="transmembrane region" description="Helical" evidence="5">
    <location>
        <begin position="218"/>
        <end position="236"/>
    </location>
</feature>
<organism evidence="7">
    <name type="scientific">Zooxanthella nutricula</name>
    <dbReference type="NCBI Taxonomy" id="1333877"/>
    <lineage>
        <taxon>Eukaryota</taxon>
        <taxon>Sar</taxon>
        <taxon>Alveolata</taxon>
        <taxon>Dinophyceae</taxon>
        <taxon>Peridiniales</taxon>
        <taxon>Peridiniales incertae sedis</taxon>
        <taxon>Zooxanthella</taxon>
    </lineage>
</organism>
<dbReference type="InterPro" id="IPR011547">
    <property type="entry name" value="SLC26A/SulP_dom"/>
</dbReference>
<dbReference type="PANTHER" id="PTHR11814">
    <property type="entry name" value="SULFATE TRANSPORTER"/>
    <property type="match status" value="1"/>
</dbReference>
<evidence type="ECO:0000256" key="5">
    <source>
        <dbReference type="SAM" id="Phobius"/>
    </source>
</evidence>
<dbReference type="AlphaFoldDB" id="A0A6U6P0S6"/>
<dbReference type="InterPro" id="IPR002645">
    <property type="entry name" value="STAS_dom"/>
</dbReference>
<feature type="transmembrane region" description="Helical" evidence="5">
    <location>
        <begin position="515"/>
        <end position="546"/>
    </location>
</feature>
<dbReference type="PROSITE" id="PS50801">
    <property type="entry name" value="STAS"/>
    <property type="match status" value="1"/>
</dbReference>
<feature type="transmembrane region" description="Helical" evidence="5">
    <location>
        <begin position="299"/>
        <end position="315"/>
    </location>
</feature>
<evidence type="ECO:0000256" key="1">
    <source>
        <dbReference type="ARBA" id="ARBA00004141"/>
    </source>
</evidence>
<dbReference type="Pfam" id="PF00916">
    <property type="entry name" value="Sulfate_transp"/>
    <property type="match status" value="1"/>
</dbReference>
<feature type="domain" description="STAS" evidence="6">
    <location>
        <begin position="578"/>
        <end position="687"/>
    </location>
</feature>
<dbReference type="Gene3D" id="3.30.750.24">
    <property type="entry name" value="STAS domain"/>
    <property type="match status" value="1"/>
</dbReference>
<dbReference type="NCBIfam" id="TIGR00815">
    <property type="entry name" value="sulP"/>
    <property type="match status" value="1"/>
</dbReference>
<feature type="transmembrane region" description="Helical" evidence="5">
    <location>
        <begin position="327"/>
        <end position="347"/>
    </location>
</feature>
<dbReference type="GO" id="GO:0055085">
    <property type="term" value="P:transmembrane transport"/>
    <property type="evidence" value="ECO:0007669"/>
    <property type="project" value="InterPro"/>
</dbReference>
<proteinExistence type="predicted"/>
<gene>
    <name evidence="7" type="ORF">BRAN1462_LOCUS32561</name>
</gene>
<reference evidence="7" key="1">
    <citation type="submission" date="2021-01" db="EMBL/GenBank/DDBJ databases">
        <authorList>
            <person name="Corre E."/>
            <person name="Pelletier E."/>
            <person name="Niang G."/>
            <person name="Scheremetjew M."/>
            <person name="Finn R."/>
            <person name="Kale V."/>
            <person name="Holt S."/>
            <person name="Cochrane G."/>
            <person name="Meng A."/>
            <person name="Brown T."/>
            <person name="Cohen L."/>
        </authorList>
    </citation>
    <scope>NUCLEOTIDE SEQUENCE</scope>
    <source>
        <strain evidence="7">RCC3387</strain>
    </source>
</reference>
<evidence type="ECO:0000256" key="4">
    <source>
        <dbReference type="ARBA" id="ARBA00023136"/>
    </source>
</evidence>
<feature type="transmembrane region" description="Helical" evidence="5">
    <location>
        <begin position="243"/>
        <end position="266"/>
    </location>
</feature>
<evidence type="ECO:0000313" key="7">
    <source>
        <dbReference type="EMBL" id="CAD9584946.1"/>
    </source>
</evidence>
<dbReference type="Pfam" id="PF01740">
    <property type="entry name" value="STAS"/>
    <property type="match status" value="1"/>
</dbReference>
<feature type="transmembrane region" description="Helical" evidence="5">
    <location>
        <begin position="484"/>
        <end position="503"/>
    </location>
</feature>
<name>A0A6U6P0S6_9DINO</name>
<feature type="transmembrane region" description="Helical" evidence="5">
    <location>
        <begin position="455"/>
        <end position="478"/>
    </location>
</feature>
<accession>A0A6U6P0S6</accession>
<dbReference type="SUPFAM" id="SSF52091">
    <property type="entry name" value="SpoIIaa-like"/>
    <property type="match status" value="1"/>
</dbReference>
<dbReference type="GO" id="GO:0016020">
    <property type="term" value="C:membrane"/>
    <property type="evidence" value="ECO:0007669"/>
    <property type="project" value="UniProtKB-SubCell"/>
</dbReference>
<keyword evidence="2 5" id="KW-0812">Transmembrane</keyword>
<dbReference type="CDD" id="cd07042">
    <property type="entry name" value="STAS_SulP_like_sulfate_transporter"/>
    <property type="match status" value="1"/>
</dbReference>
<evidence type="ECO:0000259" key="6">
    <source>
        <dbReference type="PROSITE" id="PS50801"/>
    </source>
</evidence>
<dbReference type="InterPro" id="IPR036513">
    <property type="entry name" value="STAS_dom_sf"/>
</dbReference>
<keyword evidence="3 5" id="KW-1133">Transmembrane helix</keyword>
<protein>
    <recommendedName>
        <fullName evidence="6">STAS domain-containing protein</fullName>
    </recommendedName>
</protein>
<evidence type="ECO:0000256" key="2">
    <source>
        <dbReference type="ARBA" id="ARBA00022692"/>
    </source>
</evidence>